<feature type="domain" description="RCK N-terminal" evidence="2">
    <location>
        <begin position="256"/>
        <end position="375"/>
    </location>
</feature>
<dbReference type="PANTHER" id="PTHR43833:SF11">
    <property type="entry name" value="VOLTAGE-GATED POTASSIUM CHANNEL KCH"/>
    <property type="match status" value="1"/>
</dbReference>
<feature type="transmembrane region" description="Helical" evidence="1">
    <location>
        <begin position="159"/>
        <end position="182"/>
    </location>
</feature>
<dbReference type="InterPro" id="IPR036291">
    <property type="entry name" value="NAD(P)-bd_dom_sf"/>
</dbReference>
<keyword evidence="1" id="KW-1133">Transmembrane helix</keyword>
<dbReference type="AlphaFoldDB" id="A0A660LEF7"/>
<dbReference type="PANTHER" id="PTHR43833">
    <property type="entry name" value="POTASSIUM CHANNEL PROTEIN 2-RELATED-RELATED"/>
    <property type="match status" value="1"/>
</dbReference>
<comment type="caution">
    <text evidence="3">The sequence shown here is derived from an EMBL/GenBank/DDBJ whole genome shotgun (WGS) entry which is preliminary data.</text>
</comment>
<evidence type="ECO:0000259" key="2">
    <source>
        <dbReference type="PROSITE" id="PS51201"/>
    </source>
</evidence>
<dbReference type="Gene3D" id="3.40.50.720">
    <property type="entry name" value="NAD(P)-binding Rossmann-like Domain"/>
    <property type="match status" value="1"/>
</dbReference>
<name>A0A660LEF7_9ACTN</name>
<dbReference type="Pfam" id="PF02254">
    <property type="entry name" value="TrkA_N"/>
    <property type="match status" value="1"/>
</dbReference>
<dbReference type="InterPro" id="IPR003148">
    <property type="entry name" value="RCK_N"/>
</dbReference>
<evidence type="ECO:0000313" key="3">
    <source>
        <dbReference type="EMBL" id="RKQ92183.1"/>
    </source>
</evidence>
<dbReference type="Proteomes" id="UP000278962">
    <property type="component" value="Unassembled WGS sequence"/>
</dbReference>
<evidence type="ECO:0000313" key="4">
    <source>
        <dbReference type="Proteomes" id="UP000278962"/>
    </source>
</evidence>
<reference evidence="3 4" key="1">
    <citation type="submission" date="2018-10" db="EMBL/GenBank/DDBJ databases">
        <title>Genomic Encyclopedia of Archaeal and Bacterial Type Strains, Phase II (KMG-II): from individual species to whole genera.</title>
        <authorList>
            <person name="Goeker M."/>
        </authorList>
    </citation>
    <scope>NUCLEOTIDE SEQUENCE [LARGE SCALE GENOMIC DNA]</scope>
    <source>
        <strain evidence="3 4">DSM 14954</strain>
    </source>
</reference>
<gene>
    <name evidence="3" type="ORF">C8N24_2023</name>
</gene>
<dbReference type="GO" id="GO:0006813">
    <property type="term" value="P:potassium ion transport"/>
    <property type="evidence" value="ECO:0007669"/>
    <property type="project" value="InterPro"/>
</dbReference>
<keyword evidence="4" id="KW-1185">Reference proteome</keyword>
<dbReference type="PROSITE" id="PS51201">
    <property type="entry name" value="RCK_N"/>
    <property type="match status" value="1"/>
</dbReference>
<sequence>MGTGDLAKEVRGALEAAGSAVDWIDEPDDDAVQAAVRSGRYDVACAASREDAFPLRMALLVRHLDETLPLVVTIFDPAITRQVEQTIPHCIVTSVADIVAPVLAGPCLDPNIVAVRRSGSGWVGLDEAGEETALPDLRARRARALVEAVFAPYDRSAGLLFYGAIGLVATLLFEWIGSMVVLDQAAIDALYGSTKSLATVGPNSAVDDGPKWFKGAIVASMLLTLLSAACFTGGLINRLVDSSLTGLVGRRAVPRRDHVVVVGLGQVGLRLCLLLRECGVNVVAVDTASEGENVGFAKRVKLPVVIGRGANPAVLRRLSLGRARCLAAVTPDDLNNIEAAMAARAADEDLRVLLRAGDGQVADETESLERIGHVVDVHRLAAAHIAGLALDREVDLADMARA</sequence>
<accession>A0A660LEF7</accession>
<dbReference type="EMBL" id="RBIL01000001">
    <property type="protein sequence ID" value="RKQ92183.1"/>
    <property type="molecule type" value="Genomic_DNA"/>
</dbReference>
<proteinExistence type="predicted"/>
<dbReference type="SUPFAM" id="SSF51735">
    <property type="entry name" value="NAD(P)-binding Rossmann-fold domains"/>
    <property type="match status" value="1"/>
</dbReference>
<keyword evidence="1" id="KW-0812">Transmembrane</keyword>
<feature type="transmembrane region" description="Helical" evidence="1">
    <location>
        <begin position="212"/>
        <end position="236"/>
    </location>
</feature>
<dbReference type="InterPro" id="IPR050721">
    <property type="entry name" value="Trk_Ktr_HKT_K-transport"/>
</dbReference>
<organism evidence="3 4">
    <name type="scientific">Solirubrobacter pauli</name>
    <dbReference type="NCBI Taxonomy" id="166793"/>
    <lineage>
        <taxon>Bacteria</taxon>
        <taxon>Bacillati</taxon>
        <taxon>Actinomycetota</taxon>
        <taxon>Thermoleophilia</taxon>
        <taxon>Solirubrobacterales</taxon>
        <taxon>Solirubrobacteraceae</taxon>
        <taxon>Solirubrobacter</taxon>
    </lineage>
</organism>
<protein>
    <submittedName>
        <fullName evidence="3">TrkA family protein</fullName>
    </submittedName>
</protein>
<keyword evidence="1" id="KW-0472">Membrane</keyword>
<evidence type="ECO:0000256" key="1">
    <source>
        <dbReference type="SAM" id="Phobius"/>
    </source>
</evidence>